<dbReference type="AlphaFoldDB" id="A0A0D9Y061"/>
<feature type="region of interest" description="Disordered" evidence="1">
    <location>
        <begin position="1"/>
        <end position="33"/>
    </location>
</feature>
<feature type="compositionally biased region" description="Acidic residues" evidence="1">
    <location>
        <begin position="19"/>
        <end position="33"/>
    </location>
</feature>
<dbReference type="HOGENOM" id="CLU_2761428_0_0_1"/>
<evidence type="ECO:0000256" key="1">
    <source>
        <dbReference type="SAM" id="MobiDB-lite"/>
    </source>
</evidence>
<reference evidence="2 3" key="1">
    <citation type="submission" date="2012-08" db="EMBL/GenBank/DDBJ databases">
        <title>Oryza genome evolution.</title>
        <authorList>
            <person name="Wing R.A."/>
        </authorList>
    </citation>
    <scope>NUCLEOTIDE SEQUENCE</scope>
</reference>
<protein>
    <submittedName>
        <fullName evidence="2">Uncharacterized protein</fullName>
    </submittedName>
</protein>
<reference evidence="3" key="2">
    <citation type="submission" date="2013-12" db="EMBL/GenBank/DDBJ databases">
        <authorList>
            <person name="Yu Y."/>
            <person name="Lee S."/>
            <person name="de Baynast K."/>
            <person name="Wissotski M."/>
            <person name="Liu L."/>
            <person name="Talag J."/>
            <person name="Goicoechea J."/>
            <person name="Angelova A."/>
            <person name="Jetty R."/>
            <person name="Kudrna D."/>
            <person name="Golser W."/>
            <person name="Rivera L."/>
            <person name="Zhang J."/>
            <person name="Wing R."/>
        </authorList>
    </citation>
    <scope>NUCLEOTIDE SEQUENCE</scope>
</reference>
<dbReference type="Gramene" id="LPERR12G12480.1">
    <property type="protein sequence ID" value="LPERR12G12480.1"/>
    <property type="gene ID" value="LPERR12G12480"/>
</dbReference>
<proteinExistence type="predicted"/>
<accession>A0A0D9Y061</accession>
<dbReference type="EnsemblPlants" id="LPERR12G12480.1">
    <property type="protein sequence ID" value="LPERR12G12480.1"/>
    <property type="gene ID" value="LPERR12G12480"/>
</dbReference>
<dbReference type="Proteomes" id="UP000032180">
    <property type="component" value="Chromosome 12"/>
</dbReference>
<feature type="compositionally biased region" description="Basic and acidic residues" evidence="1">
    <location>
        <begin position="1"/>
        <end position="15"/>
    </location>
</feature>
<organism evidence="2 3">
    <name type="scientific">Leersia perrieri</name>
    <dbReference type="NCBI Taxonomy" id="77586"/>
    <lineage>
        <taxon>Eukaryota</taxon>
        <taxon>Viridiplantae</taxon>
        <taxon>Streptophyta</taxon>
        <taxon>Embryophyta</taxon>
        <taxon>Tracheophyta</taxon>
        <taxon>Spermatophyta</taxon>
        <taxon>Magnoliopsida</taxon>
        <taxon>Liliopsida</taxon>
        <taxon>Poales</taxon>
        <taxon>Poaceae</taxon>
        <taxon>BOP clade</taxon>
        <taxon>Oryzoideae</taxon>
        <taxon>Oryzeae</taxon>
        <taxon>Oryzinae</taxon>
        <taxon>Leersia</taxon>
    </lineage>
</organism>
<keyword evidence="3" id="KW-1185">Reference proteome</keyword>
<evidence type="ECO:0000313" key="2">
    <source>
        <dbReference type="EnsemblPlants" id="LPERR12G12480.1"/>
    </source>
</evidence>
<evidence type="ECO:0000313" key="3">
    <source>
        <dbReference type="Proteomes" id="UP000032180"/>
    </source>
</evidence>
<reference evidence="2" key="3">
    <citation type="submission" date="2015-04" db="UniProtKB">
        <authorList>
            <consortium name="EnsemblPlants"/>
        </authorList>
    </citation>
    <scope>IDENTIFICATION</scope>
</reference>
<name>A0A0D9Y061_9ORYZ</name>
<sequence length="70" mass="7808">MGDLGRDWKEEERLVVDLSGDEEEGEDGDEGEVVGDWEERTAARGEEAARQHGKEHQSAIQMKIAATVRL</sequence>